<accession>A0A9P5NAE8</accession>
<sequence length="90" mass="10671">MGRYSSKRTMLLLLIVMLNSSIRPKLVFFTLYLVCNISFISVPHYLEYEPALLPIFCTCSWIIRESTKLNCTSIYENMRWQQRTLNKKIS</sequence>
<protein>
    <submittedName>
        <fullName evidence="1">Uncharacterized protein</fullName>
    </submittedName>
</protein>
<dbReference type="AlphaFoldDB" id="A0A9P5NAE8"/>
<organism evidence="1 2">
    <name type="scientific">Gymnopilus junonius</name>
    <name type="common">Spectacular rustgill mushroom</name>
    <name type="synonym">Gymnopilus spectabilis subsp. junonius</name>
    <dbReference type="NCBI Taxonomy" id="109634"/>
    <lineage>
        <taxon>Eukaryota</taxon>
        <taxon>Fungi</taxon>
        <taxon>Dikarya</taxon>
        <taxon>Basidiomycota</taxon>
        <taxon>Agaricomycotina</taxon>
        <taxon>Agaricomycetes</taxon>
        <taxon>Agaricomycetidae</taxon>
        <taxon>Agaricales</taxon>
        <taxon>Agaricineae</taxon>
        <taxon>Hymenogastraceae</taxon>
        <taxon>Gymnopilus</taxon>
    </lineage>
</organism>
<feature type="non-terminal residue" evidence="1">
    <location>
        <position position="90"/>
    </location>
</feature>
<evidence type="ECO:0000313" key="1">
    <source>
        <dbReference type="EMBL" id="KAF8873004.1"/>
    </source>
</evidence>
<evidence type="ECO:0000313" key="2">
    <source>
        <dbReference type="Proteomes" id="UP000724874"/>
    </source>
</evidence>
<gene>
    <name evidence="1" type="ORF">CPB84DRAFT_1798723</name>
</gene>
<comment type="caution">
    <text evidence="1">The sequence shown here is derived from an EMBL/GenBank/DDBJ whole genome shotgun (WGS) entry which is preliminary data.</text>
</comment>
<name>A0A9P5NAE8_GYMJU</name>
<keyword evidence="2" id="KW-1185">Reference proteome</keyword>
<proteinExistence type="predicted"/>
<dbReference type="EMBL" id="JADNYJ010000249">
    <property type="protein sequence ID" value="KAF8873004.1"/>
    <property type="molecule type" value="Genomic_DNA"/>
</dbReference>
<dbReference type="Proteomes" id="UP000724874">
    <property type="component" value="Unassembled WGS sequence"/>
</dbReference>
<reference evidence="1" key="1">
    <citation type="submission" date="2020-11" db="EMBL/GenBank/DDBJ databases">
        <authorList>
            <consortium name="DOE Joint Genome Institute"/>
            <person name="Ahrendt S."/>
            <person name="Riley R."/>
            <person name="Andreopoulos W."/>
            <person name="LaButti K."/>
            <person name="Pangilinan J."/>
            <person name="Ruiz-duenas F.J."/>
            <person name="Barrasa J.M."/>
            <person name="Sanchez-Garcia M."/>
            <person name="Camarero S."/>
            <person name="Miyauchi S."/>
            <person name="Serrano A."/>
            <person name="Linde D."/>
            <person name="Babiker R."/>
            <person name="Drula E."/>
            <person name="Ayuso-Fernandez I."/>
            <person name="Pacheco R."/>
            <person name="Padilla G."/>
            <person name="Ferreira P."/>
            <person name="Barriuso J."/>
            <person name="Kellner H."/>
            <person name="Castanera R."/>
            <person name="Alfaro M."/>
            <person name="Ramirez L."/>
            <person name="Pisabarro A.G."/>
            <person name="Kuo A."/>
            <person name="Tritt A."/>
            <person name="Lipzen A."/>
            <person name="He G."/>
            <person name="Yan M."/>
            <person name="Ng V."/>
            <person name="Cullen D."/>
            <person name="Martin F."/>
            <person name="Rosso M.-N."/>
            <person name="Henrissat B."/>
            <person name="Hibbett D."/>
            <person name="Martinez A.T."/>
            <person name="Grigoriev I.V."/>
        </authorList>
    </citation>
    <scope>NUCLEOTIDE SEQUENCE</scope>
    <source>
        <strain evidence="1">AH 44721</strain>
    </source>
</reference>